<organism evidence="1 2">
    <name type="scientific">Catellicoccus marimammalium M35/04/3</name>
    <dbReference type="NCBI Taxonomy" id="1234409"/>
    <lineage>
        <taxon>Bacteria</taxon>
        <taxon>Bacillati</taxon>
        <taxon>Bacillota</taxon>
        <taxon>Bacilli</taxon>
        <taxon>Lactobacillales</taxon>
        <taxon>Enterococcaceae</taxon>
        <taxon>Catellicoccus</taxon>
    </lineage>
</organism>
<dbReference type="InterPro" id="IPR043733">
    <property type="entry name" value="DUF5677"/>
</dbReference>
<keyword evidence="2" id="KW-1185">Reference proteome</keyword>
<protein>
    <submittedName>
        <fullName evidence="1">Uncharacterized protein</fullName>
    </submittedName>
</protein>
<name>K8ZMG0_9ENTE</name>
<evidence type="ECO:0000313" key="1">
    <source>
        <dbReference type="EMBL" id="EKU27728.1"/>
    </source>
</evidence>
<dbReference type="AlphaFoldDB" id="K8ZMG0"/>
<reference evidence="1 2" key="1">
    <citation type="journal article" date="2013" name="Genome Announc.">
        <title>Draft Genome Sequence of Catellicoccus marimammalium, a Novel Species Commonly Found in Gull Feces.</title>
        <authorList>
            <person name="Weigand M.R."/>
            <person name="Ryu H."/>
            <person name="Bozcek L."/>
            <person name="Konstantinidis K.T."/>
            <person name="Santo Domingo J.W."/>
        </authorList>
    </citation>
    <scope>NUCLEOTIDE SEQUENCE [LARGE SCALE GENOMIC DNA]</scope>
    <source>
        <strain evidence="1 2">M35/04/3</strain>
    </source>
</reference>
<dbReference type="Proteomes" id="UP000016057">
    <property type="component" value="Unassembled WGS sequence"/>
</dbReference>
<sequence length="397" mass="47602">MKKYQIENKTQARTHIFYRQAKELTELLWELPKEKGLERCLLARTIFEQLISLAFIYQPGSEAKDREKLLDYSVKRRQLLQLEKCNDRKIFAYPLKKISFSVMPLADQMRDQFTEIALHYMKKETLDKDYRTRRWYRSIYQGQAIENLHDVSSALCGEVGEGLYTYFYSLNSQFTHGCPYFPEMKDFSTKKSVVWLWKYLFGEEKEQEELLQQEDFLKKRGEKASILLNQDLFLVMLNKNIHSLLQTVKEWIEEKRVSYGISVLLRPLYAMISFYGEGKQNQGLWQGKAEQKIQRLNQTMNKLNVPFLFYWEEKEENEEELENISSSPYRLPIKDRWCKQIGLQYLSVPAHGIAFPYFYTMQKQRFTLYHHRTLAKLNKELYHLLEKNFIKINQQKG</sequence>
<dbReference type="EMBL" id="AMYT01000011">
    <property type="protein sequence ID" value="EKU27728.1"/>
    <property type="molecule type" value="Genomic_DNA"/>
</dbReference>
<dbReference type="RefSeq" id="WP_009489344.1">
    <property type="nucleotide sequence ID" value="NZ_AMYT01000011.1"/>
</dbReference>
<accession>K8ZMG0</accession>
<evidence type="ECO:0000313" key="2">
    <source>
        <dbReference type="Proteomes" id="UP000016057"/>
    </source>
</evidence>
<proteinExistence type="predicted"/>
<dbReference type="Pfam" id="PF18928">
    <property type="entry name" value="DUF5677"/>
    <property type="match status" value="1"/>
</dbReference>
<dbReference type="STRING" id="1234409.C683_0509"/>
<comment type="caution">
    <text evidence="1">The sequence shown here is derived from an EMBL/GenBank/DDBJ whole genome shotgun (WGS) entry which is preliminary data.</text>
</comment>
<gene>
    <name evidence="1" type="ORF">C683_0509</name>
</gene>